<dbReference type="EMBL" id="JBIAFJ010000015">
    <property type="protein sequence ID" value="MFE9171415.1"/>
    <property type="molecule type" value="Genomic_DNA"/>
</dbReference>
<evidence type="ECO:0000313" key="2">
    <source>
        <dbReference type="Proteomes" id="UP001601197"/>
    </source>
</evidence>
<sequence length="62" mass="6231">MSTGRFGRVAATGVVTALVPVAGREASWDTAPYVMPAKGRELGAVTVAECDGATCTGAYVAL</sequence>
<comment type="caution">
    <text evidence="1">The sequence shown here is derived from an EMBL/GenBank/DDBJ whole genome shotgun (WGS) entry which is preliminary data.</text>
</comment>
<dbReference type="Proteomes" id="UP001601197">
    <property type="component" value="Unassembled WGS sequence"/>
</dbReference>
<accession>A0ABW6KY95</accession>
<organism evidence="1 2">
    <name type="scientific">Streptomyces kebangsaanensis</name>
    <dbReference type="NCBI Taxonomy" id="864058"/>
    <lineage>
        <taxon>Bacteria</taxon>
        <taxon>Bacillati</taxon>
        <taxon>Actinomycetota</taxon>
        <taxon>Actinomycetes</taxon>
        <taxon>Kitasatosporales</taxon>
        <taxon>Streptomycetaceae</taxon>
        <taxon>Streptomyces</taxon>
    </lineage>
</organism>
<gene>
    <name evidence="1" type="ORF">ACFYNZ_18140</name>
</gene>
<name>A0ABW6KY95_9ACTN</name>
<protein>
    <submittedName>
        <fullName evidence="1">Uncharacterized protein</fullName>
    </submittedName>
</protein>
<dbReference type="RefSeq" id="WP_388348290.1">
    <property type="nucleotide sequence ID" value="NZ_JBIAFJ010000015.1"/>
</dbReference>
<keyword evidence="2" id="KW-1185">Reference proteome</keyword>
<reference evidence="1 2" key="1">
    <citation type="submission" date="2024-10" db="EMBL/GenBank/DDBJ databases">
        <title>The Natural Products Discovery Center: Release of the First 8490 Sequenced Strains for Exploring Actinobacteria Biosynthetic Diversity.</title>
        <authorList>
            <person name="Kalkreuter E."/>
            <person name="Kautsar S.A."/>
            <person name="Yang D."/>
            <person name="Bader C.D."/>
            <person name="Teijaro C.N."/>
            <person name="Fluegel L."/>
            <person name="Davis C.M."/>
            <person name="Simpson J.R."/>
            <person name="Lauterbach L."/>
            <person name="Steele A.D."/>
            <person name="Gui C."/>
            <person name="Meng S."/>
            <person name="Li G."/>
            <person name="Viehrig K."/>
            <person name="Ye F."/>
            <person name="Su P."/>
            <person name="Kiefer A.F."/>
            <person name="Nichols A."/>
            <person name="Cepeda A.J."/>
            <person name="Yan W."/>
            <person name="Fan B."/>
            <person name="Jiang Y."/>
            <person name="Adhikari A."/>
            <person name="Zheng C.-J."/>
            <person name="Schuster L."/>
            <person name="Cowan T.M."/>
            <person name="Smanski M.J."/>
            <person name="Chevrette M.G."/>
            <person name="De Carvalho L.P.S."/>
            <person name="Shen B."/>
        </authorList>
    </citation>
    <scope>NUCLEOTIDE SEQUENCE [LARGE SCALE GENOMIC DNA]</scope>
    <source>
        <strain evidence="1 2">NPDC007147</strain>
    </source>
</reference>
<proteinExistence type="predicted"/>
<evidence type="ECO:0000313" key="1">
    <source>
        <dbReference type="EMBL" id="MFE9171415.1"/>
    </source>
</evidence>